<dbReference type="SUPFAM" id="SSF103473">
    <property type="entry name" value="MFS general substrate transporter"/>
    <property type="match status" value="1"/>
</dbReference>
<evidence type="ECO:0000259" key="8">
    <source>
        <dbReference type="PROSITE" id="PS50850"/>
    </source>
</evidence>
<feature type="transmembrane region" description="Helical" evidence="7">
    <location>
        <begin position="307"/>
        <end position="327"/>
    </location>
</feature>
<dbReference type="AlphaFoldDB" id="A0A4R2JVE5"/>
<feature type="transmembrane region" description="Helical" evidence="7">
    <location>
        <begin position="275"/>
        <end position="295"/>
    </location>
</feature>
<evidence type="ECO:0000256" key="4">
    <source>
        <dbReference type="ARBA" id="ARBA00022692"/>
    </source>
</evidence>
<protein>
    <submittedName>
        <fullName evidence="9">EmrB/QacA subfamily drug resistance transporter</fullName>
    </submittedName>
</protein>
<dbReference type="EMBL" id="SLWS01000003">
    <property type="protein sequence ID" value="TCO61029.1"/>
    <property type="molecule type" value="Genomic_DNA"/>
</dbReference>
<dbReference type="InterPro" id="IPR020846">
    <property type="entry name" value="MFS_dom"/>
</dbReference>
<evidence type="ECO:0000256" key="5">
    <source>
        <dbReference type="ARBA" id="ARBA00022989"/>
    </source>
</evidence>
<feature type="transmembrane region" description="Helical" evidence="7">
    <location>
        <begin position="339"/>
        <end position="355"/>
    </location>
</feature>
<feature type="transmembrane region" description="Helical" evidence="7">
    <location>
        <begin position="21"/>
        <end position="42"/>
    </location>
</feature>
<accession>A0A4R2JVE5</accession>
<keyword evidence="10" id="KW-1185">Reference proteome</keyword>
<feature type="domain" description="Major facilitator superfamily (MFS) profile" evidence="8">
    <location>
        <begin position="20"/>
        <end position="455"/>
    </location>
</feature>
<dbReference type="PROSITE" id="PS50850">
    <property type="entry name" value="MFS"/>
    <property type="match status" value="1"/>
</dbReference>
<feature type="transmembrane region" description="Helical" evidence="7">
    <location>
        <begin position="411"/>
        <end position="428"/>
    </location>
</feature>
<feature type="transmembrane region" description="Helical" evidence="7">
    <location>
        <begin position="237"/>
        <end position="254"/>
    </location>
</feature>
<feature type="transmembrane region" description="Helical" evidence="7">
    <location>
        <begin position="367"/>
        <end position="390"/>
    </location>
</feature>
<dbReference type="Gene3D" id="1.20.1720.10">
    <property type="entry name" value="Multidrug resistance protein D"/>
    <property type="match status" value="1"/>
</dbReference>
<evidence type="ECO:0000256" key="7">
    <source>
        <dbReference type="SAM" id="Phobius"/>
    </source>
</evidence>
<keyword evidence="6 7" id="KW-0472">Membrane</keyword>
<dbReference type="OrthoDB" id="7375466at2"/>
<dbReference type="InterPro" id="IPR011701">
    <property type="entry name" value="MFS"/>
</dbReference>
<feature type="transmembrane region" description="Helical" evidence="7">
    <location>
        <begin position="86"/>
        <end position="103"/>
    </location>
</feature>
<keyword evidence="5 7" id="KW-1133">Transmembrane helix</keyword>
<evidence type="ECO:0000313" key="10">
    <source>
        <dbReference type="Proteomes" id="UP000295680"/>
    </source>
</evidence>
<evidence type="ECO:0000256" key="2">
    <source>
        <dbReference type="ARBA" id="ARBA00022448"/>
    </source>
</evidence>
<proteinExistence type="predicted"/>
<name>A0A4R2JVE5_9PSEU</name>
<keyword evidence="4 7" id="KW-0812">Transmembrane</keyword>
<feature type="transmembrane region" description="Helical" evidence="7">
    <location>
        <begin position="115"/>
        <end position="134"/>
    </location>
</feature>
<evidence type="ECO:0000256" key="3">
    <source>
        <dbReference type="ARBA" id="ARBA00022475"/>
    </source>
</evidence>
<dbReference type="Pfam" id="PF07690">
    <property type="entry name" value="MFS_1"/>
    <property type="match status" value="1"/>
</dbReference>
<dbReference type="RefSeq" id="WP_132116445.1">
    <property type="nucleotide sequence ID" value="NZ_SLWS01000003.1"/>
</dbReference>
<comment type="caution">
    <text evidence="9">The sequence shown here is derived from an EMBL/GenBank/DDBJ whole genome shotgun (WGS) entry which is preliminary data.</text>
</comment>
<feature type="transmembrane region" description="Helical" evidence="7">
    <location>
        <begin position="146"/>
        <end position="167"/>
    </location>
</feature>
<keyword evidence="3" id="KW-1003">Cell membrane</keyword>
<evidence type="ECO:0000256" key="1">
    <source>
        <dbReference type="ARBA" id="ARBA00004651"/>
    </source>
</evidence>
<dbReference type="GO" id="GO:0005886">
    <property type="term" value="C:plasma membrane"/>
    <property type="evidence" value="ECO:0007669"/>
    <property type="project" value="UniProtKB-SubCell"/>
</dbReference>
<evidence type="ECO:0000313" key="9">
    <source>
        <dbReference type="EMBL" id="TCO61029.1"/>
    </source>
</evidence>
<dbReference type="Gene3D" id="1.20.1250.20">
    <property type="entry name" value="MFS general substrate transporter like domains"/>
    <property type="match status" value="1"/>
</dbReference>
<comment type="subcellular location">
    <subcellularLocation>
        <location evidence="1">Cell membrane</location>
        <topology evidence="1">Multi-pass membrane protein</topology>
    </subcellularLocation>
</comment>
<dbReference type="GO" id="GO:0022857">
    <property type="term" value="F:transmembrane transporter activity"/>
    <property type="evidence" value="ECO:0007669"/>
    <property type="project" value="InterPro"/>
</dbReference>
<organism evidence="9 10">
    <name type="scientific">Actinocrispum wychmicini</name>
    <dbReference type="NCBI Taxonomy" id="1213861"/>
    <lineage>
        <taxon>Bacteria</taxon>
        <taxon>Bacillati</taxon>
        <taxon>Actinomycetota</taxon>
        <taxon>Actinomycetes</taxon>
        <taxon>Pseudonocardiales</taxon>
        <taxon>Pseudonocardiaceae</taxon>
        <taxon>Actinocrispum</taxon>
    </lineage>
</organism>
<reference evidence="9 10" key="1">
    <citation type="submission" date="2019-03" db="EMBL/GenBank/DDBJ databases">
        <title>Genomic Encyclopedia of Type Strains, Phase IV (KMG-IV): sequencing the most valuable type-strain genomes for metagenomic binning, comparative biology and taxonomic classification.</title>
        <authorList>
            <person name="Goeker M."/>
        </authorList>
    </citation>
    <scope>NUCLEOTIDE SEQUENCE [LARGE SCALE GENOMIC DNA]</scope>
    <source>
        <strain evidence="9 10">DSM 45934</strain>
    </source>
</reference>
<feature type="transmembrane region" description="Helical" evidence="7">
    <location>
        <begin position="207"/>
        <end position="225"/>
    </location>
</feature>
<dbReference type="Proteomes" id="UP000295680">
    <property type="component" value="Unassembled WGS sequence"/>
</dbReference>
<evidence type="ECO:0000256" key="6">
    <source>
        <dbReference type="ARBA" id="ARBA00023136"/>
    </source>
</evidence>
<feature type="transmembrane region" description="Helical" evidence="7">
    <location>
        <begin position="434"/>
        <end position="451"/>
    </location>
</feature>
<keyword evidence="2" id="KW-0813">Transport</keyword>
<gene>
    <name evidence="9" type="ORF">EV192_103612</name>
</gene>
<dbReference type="InterPro" id="IPR036259">
    <property type="entry name" value="MFS_trans_sf"/>
</dbReference>
<feature type="transmembrane region" description="Helical" evidence="7">
    <location>
        <begin position="173"/>
        <end position="195"/>
    </location>
</feature>
<feature type="transmembrane region" description="Helical" evidence="7">
    <location>
        <begin position="48"/>
        <end position="74"/>
    </location>
</feature>
<sequence>MSTSTAPGTSRIRAANPAVTLAIIVTCQLMIVLDATVMVIALPRIQAGLGFSAAGLSWVQNAYMLAFGGLLLLGGRAGDILGRRQVYVTGILLFTAASLAGGLAQSPAWLLTARVVQGVGGALAAPGALALINTTFAEGPARTRAVGIYSTVSGSGAAIGMLLGGLITSVGSWRWALFINVPIGLAIAAAAPLVIRETERRPGRFDLAGALTSTLGMASLVYGFIRAADAGWGDPGTIAALVLAAGLLAGFIATEARVAQPIAPLRLFTERSRAAAYLIMTLLPAAMFGAFFFLTQFLQHQLRFTPLQAGLGLLPLPAVMIVVVRLVPRLLPRYGPKPMVITGIGLVLAADLWLSRLGPDSQYLTGLLVPMLLLGVGVGTAFPPTSLTILNGAGPADAGAASGAMQALQQTGGAVGLAVLVTVAAGGASLGGTFVVSALFAAAALFSTFLFPRRTA</sequence>
<dbReference type="PANTHER" id="PTHR42718:SF46">
    <property type="entry name" value="BLR6921 PROTEIN"/>
    <property type="match status" value="1"/>
</dbReference>
<dbReference type="PANTHER" id="PTHR42718">
    <property type="entry name" value="MAJOR FACILITATOR SUPERFAMILY MULTIDRUG TRANSPORTER MFSC"/>
    <property type="match status" value="1"/>
</dbReference>
<dbReference type="CDD" id="cd17321">
    <property type="entry name" value="MFS_MMR_MDR_like"/>
    <property type="match status" value="1"/>
</dbReference>